<protein>
    <submittedName>
        <fullName evidence="3">Uncharacterized protein</fullName>
    </submittedName>
</protein>
<dbReference type="Pfam" id="PF04183">
    <property type="entry name" value="IucA_IucC"/>
    <property type="match status" value="1"/>
</dbReference>
<sequence>MTITTFRSQAMAETTKRLLAQLTNESLVSIHLLPPVSKSQKWSCVLTTDGNNTIRRAQVDLSPFTTPSSHHHWRPNDFLLPVLLDGVDHGVEEIDPGAIFEFFAAGFMCDAPTKDAITRELRNCAAMSIGPEDLPDMMNPGISLIALPRSSVHMYGPFEDLTQSLVKGFGVAWAPSNDSIVVPCLSRQLPAVLFYFPEAEHVKSLTGIGKAHAAIRTVSVPGYEFDLKFSLSCQITSALRVLPCWSAASAPEMTALMRKIFPEDLWLFGEVAAVTGSQEDKSEARHLTCILRESLEAKAQKNDEALVLVSALMEKPLRGQKTYAEILFDLKTTAEKKEWFTSYIKCLFRLGLDPLLHHGVGCELHAQNTVARICRQSKTIKGFAVRDLAGVKLHTPTLERQGFSIDVAGLGTDDLHQVWNRVHHALLQNNVGYMLYALGLEGAEDGWRIVRSTLSEILETGKSPVGKEMYRYFTRETMPFKSFMSMRMGASFKNSMAIVEKEIPSVVAKRSPWLLQISLGATQNPQNPVLPQQVHPQFRIHENETLQKRLAENVRPYGAFPGAAKRLNPHPALLPRQFIKELEIFNEALAISLNNIIERWWTDKEANLPSRMPLEPHVEELLQWVDKATTDGIMPSYQGHQGNLRPDILLPVTDREIPEFRVCEINGRFPISFLHYVATAYEALAGSTWNTPLIEPATSYKILQESLFDLFDSNTPIHFIKESQTFPSDSPLFGFIEERTGMRPRTVRPDDLRLVPCTSSETGFTLYCVWGADPMIKTTTPTQSLLEIDGQILEPVHQVGLQLYDFELFSLSPEMVRQIAMCCRNDPRSVFIAHDKRILAIILQELDSLVHTQVLSLTQAQTLREHIIPTVIPGTAEFKNLLRQSIKNPYVKDGYILKPVRDARGAGILLGRNISIEEWLSILTSLDSKDVYVSTGEYMLQPLLDLCSFEWFWDEERQVRKSRSVGTYYSVNGRFVGLGMWRTGSVSEDVISASTKDATSVLAVVALNS</sequence>
<dbReference type="InterPro" id="IPR022770">
    <property type="entry name" value="IucA/IucC-like_C"/>
</dbReference>
<dbReference type="Proteomes" id="UP001149165">
    <property type="component" value="Unassembled WGS sequence"/>
</dbReference>
<evidence type="ECO:0000259" key="2">
    <source>
        <dbReference type="Pfam" id="PF06276"/>
    </source>
</evidence>
<feature type="domain" description="Aerobactin siderophore biosynthesis IucA/IucC-like C-terminal" evidence="2">
    <location>
        <begin position="338"/>
        <end position="488"/>
    </location>
</feature>
<reference evidence="3" key="1">
    <citation type="submission" date="2022-11" db="EMBL/GenBank/DDBJ databases">
        <authorList>
            <person name="Petersen C."/>
        </authorList>
    </citation>
    <scope>NUCLEOTIDE SEQUENCE</scope>
    <source>
        <strain evidence="3">IBT 30069</strain>
    </source>
</reference>
<dbReference type="OrthoDB" id="2117718at2759"/>
<dbReference type="EMBL" id="JAPQKH010000006">
    <property type="protein sequence ID" value="KAJ5093188.1"/>
    <property type="molecule type" value="Genomic_DNA"/>
</dbReference>
<evidence type="ECO:0000313" key="4">
    <source>
        <dbReference type="Proteomes" id="UP001149165"/>
    </source>
</evidence>
<dbReference type="Pfam" id="PF06276">
    <property type="entry name" value="FhuF"/>
    <property type="match status" value="1"/>
</dbReference>
<dbReference type="GO" id="GO:0016881">
    <property type="term" value="F:acid-amino acid ligase activity"/>
    <property type="evidence" value="ECO:0007669"/>
    <property type="project" value="UniProtKB-ARBA"/>
</dbReference>
<reference evidence="3" key="2">
    <citation type="journal article" date="2023" name="IMA Fungus">
        <title>Comparative genomic study of the Penicillium genus elucidates a diverse pangenome and 15 lateral gene transfer events.</title>
        <authorList>
            <person name="Petersen C."/>
            <person name="Sorensen T."/>
            <person name="Nielsen M.R."/>
            <person name="Sondergaard T.E."/>
            <person name="Sorensen J.L."/>
            <person name="Fitzpatrick D.A."/>
            <person name="Frisvad J.C."/>
            <person name="Nielsen K.L."/>
        </authorList>
    </citation>
    <scope>NUCLEOTIDE SEQUENCE</scope>
    <source>
        <strain evidence="3">IBT 30069</strain>
    </source>
</reference>
<name>A0A9W9F3W7_9EURO</name>
<gene>
    <name evidence="3" type="ORF">N7456_009049</name>
</gene>
<keyword evidence="4" id="KW-1185">Reference proteome</keyword>
<evidence type="ECO:0000259" key="1">
    <source>
        <dbReference type="Pfam" id="PF04183"/>
    </source>
</evidence>
<dbReference type="PANTHER" id="PTHR34384">
    <property type="entry name" value="L-2,3-DIAMINOPROPANOATE--CITRATE LIGASE"/>
    <property type="match status" value="1"/>
</dbReference>
<proteinExistence type="predicted"/>
<dbReference type="Gene3D" id="1.10.510.40">
    <property type="match status" value="1"/>
</dbReference>
<accession>A0A9W9F3W7</accession>
<organism evidence="3 4">
    <name type="scientific">Penicillium angulare</name>
    <dbReference type="NCBI Taxonomy" id="116970"/>
    <lineage>
        <taxon>Eukaryota</taxon>
        <taxon>Fungi</taxon>
        <taxon>Dikarya</taxon>
        <taxon>Ascomycota</taxon>
        <taxon>Pezizomycotina</taxon>
        <taxon>Eurotiomycetes</taxon>
        <taxon>Eurotiomycetidae</taxon>
        <taxon>Eurotiales</taxon>
        <taxon>Aspergillaceae</taxon>
        <taxon>Penicillium</taxon>
    </lineage>
</organism>
<comment type="caution">
    <text evidence="3">The sequence shown here is derived from an EMBL/GenBank/DDBJ whole genome shotgun (WGS) entry which is preliminary data.</text>
</comment>
<dbReference type="InterPro" id="IPR037455">
    <property type="entry name" value="LucA/IucC-like"/>
</dbReference>
<dbReference type="GO" id="GO:0019290">
    <property type="term" value="P:siderophore biosynthetic process"/>
    <property type="evidence" value="ECO:0007669"/>
    <property type="project" value="InterPro"/>
</dbReference>
<feature type="domain" description="Aerobactin siderophore biosynthesis IucA/IucC N-terminal" evidence="1">
    <location>
        <begin position="211"/>
        <end position="313"/>
    </location>
</feature>
<dbReference type="InterPro" id="IPR007310">
    <property type="entry name" value="Aerobactin_biosyn_IucA/IucC_N"/>
</dbReference>
<evidence type="ECO:0000313" key="3">
    <source>
        <dbReference type="EMBL" id="KAJ5093188.1"/>
    </source>
</evidence>
<dbReference type="AlphaFoldDB" id="A0A9W9F3W7"/>
<dbReference type="PANTHER" id="PTHR34384:SF5">
    <property type="entry name" value="L-2,3-DIAMINOPROPANOATE--CITRATE LIGASE"/>
    <property type="match status" value="1"/>
</dbReference>
<dbReference type="SUPFAM" id="SSF56059">
    <property type="entry name" value="Glutathione synthetase ATP-binding domain-like"/>
    <property type="match status" value="1"/>
</dbReference>